<feature type="domain" description="PLAT" evidence="3">
    <location>
        <begin position="114"/>
        <end position="165"/>
    </location>
</feature>
<evidence type="ECO:0000256" key="2">
    <source>
        <dbReference type="SAM" id="MobiDB-lite"/>
    </source>
</evidence>
<organism evidence="6">
    <name type="scientific">Soboliphyme baturini</name>
    <dbReference type="NCBI Taxonomy" id="241478"/>
    <lineage>
        <taxon>Eukaryota</taxon>
        <taxon>Metazoa</taxon>
        <taxon>Ecdysozoa</taxon>
        <taxon>Nematoda</taxon>
        <taxon>Enoplea</taxon>
        <taxon>Dorylaimia</taxon>
        <taxon>Dioctophymatida</taxon>
        <taxon>Dioctophymatoidea</taxon>
        <taxon>Soboliphymatidae</taxon>
        <taxon>Soboliphyme</taxon>
    </lineage>
</organism>
<evidence type="ECO:0000313" key="4">
    <source>
        <dbReference type="EMBL" id="VDP12701.1"/>
    </source>
</evidence>
<dbReference type="PROSITE" id="PS50095">
    <property type="entry name" value="PLAT"/>
    <property type="match status" value="1"/>
</dbReference>
<keyword evidence="5" id="KW-1185">Reference proteome</keyword>
<gene>
    <name evidence="4" type="ORF">SBAD_LOCUS7320</name>
</gene>
<sequence>MSKKSHFSTLYPGSKLCKGGPRIMTAGAFLQSKKEDAAAVKIQASYRSFRSRQKIKRQVKESTAAVPESPGKSSILSNTQTVSSNVSSNANDTEIGNETNNTNDNESPKSQLDCVYKIVVFTGNRWAADCDADLYVILYGIIGSSEKQWLKQDPNVSRFKQNQVV</sequence>
<feature type="compositionally biased region" description="Polar residues" evidence="2">
    <location>
        <begin position="92"/>
        <end position="109"/>
    </location>
</feature>
<feature type="region of interest" description="Disordered" evidence="2">
    <location>
        <begin position="58"/>
        <end position="109"/>
    </location>
</feature>
<feature type="compositionally biased region" description="Low complexity" evidence="2">
    <location>
        <begin position="77"/>
        <end position="91"/>
    </location>
</feature>
<dbReference type="InterPro" id="IPR036392">
    <property type="entry name" value="PLAT/LH2_dom_sf"/>
</dbReference>
<dbReference type="Proteomes" id="UP000270296">
    <property type="component" value="Unassembled WGS sequence"/>
</dbReference>
<dbReference type="InterPro" id="IPR001024">
    <property type="entry name" value="PLAT/LH2_dom"/>
</dbReference>
<reference evidence="4 5" key="2">
    <citation type="submission" date="2018-11" db="EMBL/GenBank/DDBJ databases">
        <authorList>
            <consortium name="Pathogen Informatics"/>
        </authorList>
    </citation>
    <scope>NUCLEOTIDE SEQUENCE [LARGE SCALE GENOMIC DNA]</scope>
</reference>
<proteinExistence type="predicted"/>
<dbReference type="PROSITE" id="PS50096">
    <property type="entry name" value="IQ"/>
    <property type="match status" value="1"/>
</dbReference>
<evidence type="ECO:0000259" key="3">
    <source>
        <dbReference type="PROSITE" id="PS50095"/>
    </source>
</evidence>
<evidence type="ECO:0000313" key="5">
    <source>
        <dbReference type="Proteomes" id="UP000270296"/>
    </source>
</evidence>
<reference evidence="6" key="1">
    <citation type="submission" date="2016-06" db="UniProtKB">
        <authorList>
            <consortium name="WormBaseParasite"/>
        </authorList>
    </citation>
    <scope>IDENTIFICATION</scope>
</reference>
<dbReference type="EMBL" id="UZAM01010525">
    <property type="protein sequence ID" value="VDP12701.1"/>
    <property type="molecule type" value="Genomic_DNA"/>
</dbReference>
<dbReference type="OrthoDB" id="5322100at2759"/>
<accession>A0A183IUM3</accession>
<evidence type="ECO:0000256" key="1">
    <source>
        <dbReference type="PROSITE-ProRule" id="PRU00152"/>
    </source>
</evidence>
<dbReference type="WBParaSite" id="SBAD_0000759401-mRNA-1">
    <property type="protein sequence ID" value="SBAD_0000759401-mRNA-1"/>
    <property type="gene ID" value="SBAD_0000759401"/>
</dbReference>
<dbReference type="AlphaFoldDB" id="A0A183IUM3"/>
<name>A0A183IUM3_9BILA</name>
<dbReference type="Gene3D" id="2.60.60.20">
    <property type="entry name" value="PLAT/LH2 domain"/>
    <property type="match status" value="1"/>
</dbReference>
<evidence type="ECO:0000313" key="6">
    <source>
        <dbReference type="WBParaSite" id="SBAD_0000759401-mRNA-1"/>
    </source>
</evidence>
<dbReference type="SUPFAM" id="SSF49723">
    <property type="entry name" value="Lipase/lipooxygenase domain (PLAT/LH2 domain)"/>
    <property type="match status" value="1"/>
</dbReference>
<protein>
    <submittedName>
        <fullName evidence="6">PLAT domain-containing protein</fullName>
    </submittedName>
</protein>
<comment type="caution">
    <text evidence="1">Lacks conserved residue(s) required for the propagation of feature annotation.</text>
</comment>